<evidence type="ECO:0000313" key="3">
    <source>
        <dbReference type="Proteomes" id="UP000264820"/>
    </source>
</evidence>
<sequence length="121" mass="13731">MAKRHADNTLFSQSPAKKKTRSLCRVVDLQLESMAVYGVVSPSCTLALLSDRCRKKRHSLGISDVPQEETDADNEDCTYNSFQYWKVPLPQLDLSLLEETTERCQIKHNSIVRNALDAMET</sequence>
<reference evidence="2" key="1">
    <citation type="submission" date="2025-08" db="UniProtKB">
        <authorList>
            <consortium name="Ensembl"/>
        </authorList>
    </citation>
    <scope>IDENTIFICATION</scope>
</reference>
<evidence type="ECO:0000313" key="2">
    <source>
        <dbReference type="Ensembl" id="ENSHCOP00000014031.1"/>
    </source>
</evidence>
<name>A0A3Q2Y8P0_HIPCM</name>
<feature type="region of interest" description="Disordered" evidence="1">
    <location>
        <begin position="1"/>
        <end position="20"/>
    </location>
</feature>
<accession>A0A3Q2Y8P0</accession>
<dbReference type="OMA" id="RCRKRPH"/>
<keyword evidence="3" id="KW-1185">Reference proteome</keyword>
<dbReference type="GeneTree" id="ENSGT00530000067091"/>
<evidence type="ECO:0000256" key="1">
    <source>
        <dbReference type="SAM" id="MobiDB-lite"/>
    </source>
</evidence>
<reference evidence="2" key="2">
    <citation type="submission" date="2025-09" db="UniProtKB">
        <authorList>
            <consortium name="Ensembl"/>
        </authorList>
    </citation>
    <scope>IDENTIFICATION</scope>
</reference>
<protein>
    <submittedName>
        <fullName evidence="2">Uncharacterized protein</fullName>
    </submittedName>
</protein>
<organism evidence="2 3">
    <name type="scientific">Hippocampus comes</name>
    <name type="common">Tiger tail seahorse</name>
    <dbReference type="NCBI Taxonomy" id="109280"/>
    <lineage>
        <taxon>Eukaryota</taxon>
        <taxon>Metazoa</taxon>
        <taxon>Chordata</taxon>
        <taxon>Craniata</taxon>
        <taxon>Vertebrata</taxon>
        <taxon>Euteleostomi</taxon>
        <taxon>Actinopterygii</taxon>
        <taxon>Neopterygii</taxon>
        <taxon>Teleostei</taxon>
        <taxon>Neoteleostei</taxon>
        <taxon>Acanthomorphata</taxon>
        <taxon>Syngnathiaria</taxon>
        <taxon>Syngnathiformes</taxon>
        <taxon>Syngnathoidei</taxon>
        <taxon>Syngnathidae</taxon>
        <taxon>Hippocampus</taxon>
    </lineage>
</organism>
<dbReference type="AlphaFoldDB" id="A0A3Q2Y8P0"/>
<dbReference type="Ensembl" id="ENSHCOT00000021518.1">
    <property type="protein sequence ID" value="ENSHCOP00000014031.1"/>
    <property type="gene ID" value="ENSHCOG00000017292.1"/>
</dbReference>
<dbReference type="Proteomes" id="UP000264820">
    <property type="component" value="Unplaced"/>
</dbReference>
<proteinExistence type="predicted"/>